<feature type="domain" description="Phosphomannose isomerase type I catalytic" evidence="9">
    <location>
        <begin position="4"/>
        <end position="146"/>
    </location>
</feature>
<evidence type="ECO:0000256" key="8">
    <source>
        <dbReference type="PIRSR" id="PIRSR001480-2"/>
    </source>
</evidence>
<feature type="binding site" evidence="8">
    <location>
        <position position="97"/>
    </location>
    <ligand>
        <name>Zn(2+)</name>
        <dbReference type="ChEBI" id="CHEBI:29105"/>
    </ligand>
</feature>
<dbReference type="AlphaFoldDB" id="A0A495JMY6"/>
<comment type="caution">
    <text evidence="10">The sequence shown here is derived from an EMBL/GenBank/DDBJ whole genome shotgun (WGS) entry which is preliminary data.</text>
</comment>
<evidence type="ECO:0000259" key="9">
    <source>
        <dbReference type="Pfam" id="PF20511"/>
    </source>
</evidence>
<dbReference type="InterPro" id="IPR046457">
    <property type="entry name" value="PMI_typeI_cat"/>
</dbReference>
<dbReference type="NCBIfam" id="TIGR00218">
    <property type="entry name" value="manA"/>
    <property type="match status" value="1"/>
</dbReference>
<dbReference type="EC" id="5.3.1.8" evidence="3"/>
<organism evidence="10 11">
    <name type="scientific">Micromonospora pisi</name>
    <dbReference type="NCBI Taxonomy" id="589240"/>
    <lineage>
        <taxon>Bacteria</taxon>
        <taxon>Bacillati</taxon>
        <taxon>Actinomycetota</taxon>
        <taxon>Actinomycetes</taxon>
        <taxon>Micromonosporales</taxon>
        <taxon>Micromonosporaceae</taxon>
        <taxon>Micromonospora</taxon>
    </lineage>
</organism>
<dbReference type="PANTHER" id="PTHR10309">
    <property type="entry name" value="MANNOSE-6-PHOSPHATE ISOMERASE"/>
    <property type="match status" value="1"/>
</dbReference>
<dbReference type="InterPro" id="IPR001250">
    <property type="entry name" value="Man6P_Isoase-1"/>
</dbReference>
<dbReference type="GO" id="GO:0009298">
    <property type="term" value="P:GDP-mannose biosynthetic process"/>
    <property type="evidence" value="ECO:0007669"/>
    <property type="project" value="InterPro"/>
</dbReference>
<evidence type="ECO:0000256" key="4">
    <source>
        <dbReference type="ARBA" id="ARBA00022723"/>
    </source>
</evidence>
<feature type="active site" evidence="7">
    <location>
        <position position="272"/>
    </location>
</feature>
<evidence type="ECO:0000256" key="6">
    <source>
        <dbReference type="ARBA" id="ARBA00023235"/>
    </source>
</evidence>
<evidence type="ECO:0000313" key="10">
    <source>
        <dbReference type="EMBL" id="RKR90337.1"/>
    </source>
</evidence>
<keyword evidence="6 10" id="KW-0413">Isomerase</keyword>
<accession>A0A495JMY6</accession>
<dbReference type="SUPFAM" id="SSF51182">
    <property type="entry name" value="RmlC-like cupins"/>
    <property type="match status" value="1"/>
</dbReference>
<proteinExistence type="inferred from homology"/>
<dbReference type="PANTHER" id="PTHR10309:SF0">
    <property type="entry name" value="MANNOSE-6-PHOSPHATE ISOMERASE"/>
    <property type="match status" value="1"/>
</dbReference>
<reference evidence="10 11" key="1">
    <citation type="submission" date="2018-10" db="EMBL/GenBank/DDBJ databases">
        <title>Sequencing the genomes of 1000 actinobacteria strains.</title>
        <authorList>
            <person name="Klenk H.-P."/>
        </authorList>
    </citation>
    <scope>NUCLEOTIDE SEQUENCE [LARGE SCALE GENOMIC DNA]</scope>
    <source>
        <strain evidence="10 11">DSM 45175</strain>
    </source>
</reference>
<keyword evidence="4 8" id="KW-0479">Metal-binding</keyword>
<evidence type="ECO:0000313" key="11">
    <source>
        <dbReference type="Proteomes" id="UP000277671"/>
    </source>
</evidence>
<dbReference type="InterPro" id="IPR016305">
    <property type="entry name" value="Mannose-6-P_Isomerase"/>
</dbReference>
<keyword evidence="5 8" id="KW-0862">Zinc</keyword>
<protein>
    <recommendedName>
        <fullName evidence="3">mannose-6-phosphate isomerase</fullName>
        <ecNumber evidence="3">5.3.1.8</ecNumber>
    </recommendedName>
</protein>
<dbReference type="InterPro" id="IPR014710">
    <property type="entry name" value="RmlC-like_jellyroll"/>
</dbReference>
<dbReference type="GO" id="GO:0005829">
    <property type="term" value="C:cytosol"/>
    <property type="evidence" value="ECO:0007669"/>
    <property type="project" value="TreeGrafter"/>
</dbReference>
<dbReference type="Proteomes" id="UP000277671">
    <property type="component" value="Unassembled WGS sequence"/>
</dbReference>
<evidence type="ECO:0000256" key="2">
    <source>
        <dbReference type="ARBA" id="ARBA00010772"/>
    </source>
</evidence>
<evidence type="ECO:0000256" key="3">
    <source>
        <dbReference type="ARBA" id="ARBA00011956"/>
    </source>
</evidence>
<dbReference type="GO" id="GO:0008270">
    <property type="term" value="F:zinc ion binding"/>
    <property type="evidence" value="ECO:0007669"/>
    <property type="project" value="InterPro"/>
</dbReference>
<comment type="cofactor">
    <cofactor evidence="8">
        <name>Zn(2+)</name>
        <dbReference type="ChEBI" id="CHEBI:29105"/>
    </cofactor>
    <text evidence="8">Binds 1 zinc ion per subunit.</text>
</comment>
<comment type="catalytic activity">
    <reaction evidence="1">
        <text>D-mannose 6-phosphate = D-fructose 6-phosphate</text>
        <dbReference type="Rhea" id="RHEA:12356"/>
        <dbReference type="ChEBI" id="CHEBI:58735"/>
        <dbReference type="ChEBI" id="CHEBI:61527"/>
        <dbReference type="EC" id="5.3.1.8"/>
    </reaction>
</comment>
<dbReference type="Gene3D" id="1.10.441.10">
    <property type="entry name" value="Phosphomannose Isomerase, domain 2"/>
    <property type="match status" value="1"/>
</dbReference>
<gene>
    <name evidence="10" type="ORF">BDK92_4707</name>
</gene>
<dbReference type="RefSeq" id="WP_121158624.1">
    <property type="nucleotide sequence ID" value="NZ_RBKT01000001.1"/>
</dbReference>
<dbReference type="InterPro" id="IPR011051">
    <property type="entry name" value="RmlC_Cupin_sf"/>
</dbReference>
<comment type="similarity">
    <text evidence="2">Belongs to the mannose-6-phosphate isomerase type 1 family.</text>
</comment>
<evidence type="ECO:0000256" key="7">
    <source>
        <dbReference type="PIRSR" id="PIRSR001480-1"/>
    </source>
</evidence>
<dbReference type="GO" id="GO:0004476">
    <property type="term" value="F:mannose-6-phosphate isomerase activity"/>
    <property type="evidence" value="ECO:0007669"/>
    <property type="project" value="UniProtKB-EC"/>
</dbReference>
<feature type="binding site" evidence="8">
    <location>
        <position position="253"/>
    </location>
    <ligand>
        <name>Zn(2+)</name>
        <dbReference type="ChEBI" id="CHEBI:29105"/>
    </ligand>
</feature>
<dbReference type="PRINTS" id="PR00714">
    <property type="entry name" value="MAN6PISMRASE"/>
</dbReference>
<dbReference type="PIRSF" id="PIRSF001480">
    <property type="entry name" value="Mannose-6-phosphate_isomerase"/>
    <property type="match status" value="1"/>
</dbReference>
<dbReference type="CDD" id="cd07011">
    <property type="entry name" value="cupin_PMI_type_I_N"/>
    <property type="match status" value="1"/>
</dbReference>
<feature type="binding site" evidence="8">
    <location>
        <position position="99"/>
    </location>
    <ligand>
        <name>Zn(2+)</name>
        <dbReference type="ChEBI" id="CHEBI:29105"/>
    </ligand>
</feature>
<dbReference type="EMBL" id="RBKT01000001">
    <property type="protein sequence ID" value="RKR90337.1"/>
    <property type="molecule type" value="Genomic_DNA"/>
</dbReference>
<sequence>MEPLHGPIRDYAWGSRTVIAGLQGRPVPSAGPEAELWLGAHPGSPAMVCQGEARVSLVELLAAEPGRWLGDEVLARFDGRLPYLMKLLAPEAPLSLQAHPDPEQARQGYATDQALPPTAHRNYVDPYHKPEMLVAVAPFEALCGFRDPRVSAAVLEAFDIPALKPVVAALRTGVDGLRDAVQRLLSWPAVDRAALVETVRTTDLGPGYVAEQELVRGLAGWYPGDPGVLVALLLNHVRLEPGMAIWMPAGNLHAYLRGAGVEIMAASDNVLRGGLTPKHVDVPELLRVLRFEVLDDPLLQSVPVAPGVVGWRVPVEDFSLHRVRLDEETQQARLTLTGPRVVLGASGAVAVRDAAGEVTVEPGRAAISAADGGELLFSGRGEVFVGAAGI</sequence>
<dbReference type="OrthoDB" id="9792649at2"/>
<dbReference type="Gene3D" id="2.60.120.10">
    <property type="entry name" value="Jelly Rolls"/>
    <property type="match status" value="2"/>
</dbReference>
<keyword evidence="11" id="KW-1185">Reference proteome</keyword>
<dbReference type="Pfam" id="PF20511">
    <property type="entry name" value="PMI_typeI_cat"/>
    <property type="match status" value="1"/>
</dbReference>
<name>A0A495JMY6_9ACTN</name>
<dbReference type="GO" id="GO:0005975">
    <property type="term" value="P:carbohydrate metabolic process"/>
    <property type="evidence" value="ECO:0007669"/>
    <property type="project" value="InterPro"/>
</dbReference>
<evidence type="ECO:0000256" key="1">
    <source>
        <dbReference type="ARBA" id="ARBA00000757"/>
    </source>
</evidence>
<evidence type="ECO:0000256" key="5">
    <source>
        <dbReference type="ARBA" id="ARBA00022833"/>
    </source>
</evidence>
<feature type="binding site" evidence="8">
    <location>
        <position position="131"/>
    </location>
    <ligand>
        <name>Zn(2+)</name>
        <dbReference type="ChEBI" id="CHEBI:29105"/>
    </ligand>
</feature>